<dbReference type="InterPro" id="IPR024185">
    <property type="entry name" value="FTHF_cligase-like_sf"/>
</dbReference>
<proteinExistence type="predicted"/>
<organism evidence="2 3">
    <name type="scientific">Sporomusa malonica</name>
    <dbReference type="NCBI Taxonomy" id="112901"/>
    <lineage>
        <taxon>Bacteria</taxon>
        <taxon>Bacillati</taxon>
        <taxon>Bacillota</taxon>
        <taxon>Negativicutes</taxon>
        <taxon>Selenomonadales</taxon>
        <taxon>Sporomusaceae</taxon>
        <taxon>Sporomusa</taxon>
    </lineage>
</organism>
<dbReference type="RefSeq" id="WP_084575554.1">
    <property type="nucleotide sequence ID" value="NZ_CP155572.1"/>
</dbReference>
<dbReference type="Pfam" id="PF02589">
    <property type="entry name" value="LUD_dom"/>
    <property type="match status" value="1"/>
</dbReference>
<dbReference type="InterPro" id="IPR037171">
    <property type="entry name" value="NagB/RpiA_transferase-like"/>
</dbReference>
<dbReference type="AlphaFoldDB" id="A0A1W2BB31"/>
<dbReference type="Gene3D" id="3.40.50.10420">
    <property type="entry name" value="NagB/RpiA/CoA transferase-like"/>
    <property type="match status" value="1"/>
</dbReference>
<evidence type="ECO:0000259" key="1">
    <source>
        <dbReference type="Pfam" id="PF02589"/>
    </source>
</evidence>
<sequence>MDKLIEKLGSINIQAYIANDSDEARHLALGLIPQGATVAMGNSLTLREVGIFDAIVNGSYKVINQFEPGISAAENLKRRKAGMLADVYFTSANALTLDGELVNIDGKGNRVAAMMFGPDKVIIVVGENKIVKDQEEAWQRLKEKVAPELTKKLGRSTPCAKTGECSNCNSPERVCRCYTVINGQMPADKDRIHVIIVREQLGI</sequence>
<evidence type="ECO:0000313" key="3">
    <source>
        <dbReference type="Proteomes" id="UP000192738"/>
    </source>
</evidence>
<dbReference type="PANTHER" id="PTHR36179">
    <property type="entry name" value="LUD_DOM DOMAIN-CONTAINING PROTEIN"/>
    <property type="match status" value="1"/>
</dbReference>
<dbReference type="PANTHER" id="PTHR36179:SF2">
    <property type="entry name" value="LUD DOMAIN-CONTAINING PROTEIN"/>
    <property type="match status" value="1"/>
</dbReference>
<dbReference type="EMBL" id="FWXI01000007">
    <property type="protein sequence ID" value="SMC70207.1"/>
    <property type="molecule type" value="Genomic_DNA"/>
</dbReference>
<dbReference type="PIRSF" id="PIRSF020269">
    <property type="entry name" value="DUF1121"/>
    <property type="match status" value="1"/>
</dbReference>
<dbReference type="OrthoDB" id="9809147at2"/>
<feature type="domain" description="LUD" evidence="1">
    <location>
        <begin position="2"/>
        <end position="197"/>
    </location>
</feature>
<dbReference type="InterPro" id="IPR003741">
    <property type="entry name" value="LUD_dom"/>
</dbReference>
<name>A0A1W2BB31_9FIRM</name>
<accession>A0A1W2BB31</accession>
<keyword evidence="3" id="KW-1185">Reference proteome</keyword>
<dbReference type="SUPFAM" id="SSF100950">
    <property type="entry name" value="NagB/RpiA/CoA transferase-like"/>
    <property type="match status" value="1"/>
</dbReference>
<protein>
    <submittedName>
        <fullName evidence="2">Uncharacterized ACR, YkgG family COG1556</fullName>
    </submittedName>
</protein>
<dbReference type="STRING" id="112901.SAMN04488500_10740"/>
<dbReference type="Proteomes" id="UP000192738">
    <property type="component" value="Unassembled WGS sequence"/>
</dbReference>
<dbReference type="InterPro" id="IPR009501">
    <property type="entry name" value="UCP020269"/>
</dbReference>
<gene>
    <name evidence="2" type="ORF">SAMN04488500_10740</name>
</gene>
<reference evidence="2 3" key="1">
    <citation type="submission" date="2017-04" db="EMBL/GenBank/DDBJ databases">
        <authorList>
            <person name="Afonso C.L."/>
            <person name="Miller P.J."/>
            <person name="Scott M.A."/>
            <person name="Spackman E."/>
            <person name="Goraichik I."/>
            <person name="Dimitrov K.M."/>
            <person name="Suarez D.L."/>
            <person name="Swayne D.E."/>
        </authorList>
    </citation>
    <scope>NUCLEOTIDE SEQUENCE [LARGE SCALE GENOMIC DNA]</scope>
    <source>
        <strain evidence="2 3">DSM 5090</strain>
    </source>
</reference>
<evidence type="ECO:0000313" key="2">
    <source>
        <dbReference type="EMBL" id="SMC70207.1"/>
    </source>
</evidence>